<evidence type="ECO:0000313" key="4">
    <source>
        <dbReference type="Proteomes" id="UP001212152"/>
    </source>
</evidence>
<dbReference type="PANTHER" id="PTHR23035:SF2">
    <property type="entry name" value="KIAA1430 HOMOLOGUE"/>
    <property type="match status" value="1"/>
</dbReference>
<comment type="caution">
    <text evidence="3">The sequence shown here is derived from an EMBL/GenBank/DDBJ whole genome shotgun (WGS) entry which is preliminary data.</text>
</comment>
<feature type="region of interest" description="Disordered" evidence="2">
    <location>
        <begin position="29"/>
        <end position="102"/>
    </location>
</feature>
<keyword evidence="4" id="KW-1185">Reference proteome</keyword>
<name>A0AAD5TFV7_9FUNG</name>
<gene>
    <name evidence="3" type="ORF">HDU87_007931</name>
</gene>
<protein>
    <submittedName>
        <fullName evidence="3">Uncharacterized protein</fullName>
    </submittedName>
</protein>
<feature type="region of interest" description="Disordered" evidence="2">
    <location>
        <begin position="127"/>
        <end position="230"/>
    </location>
</feature>
<dbReference type="PANTHER" id="PTHR23035">
    <property type="entry name" value="CILIA- AND FLAGELLA-ASSOCIATED PROTEIN 97-RELATED"/>
    <property type="match status" value="1"/>
</dbReference>
<dbReference type="AlphaFoldDB" id="A0AAD5TFV7"/>
<feature type="compositionally biased region" description="Basic and acidic residues" evidence="2">
    <location>
        <begin position="145"/>
        <end position="190"/>
    </location>
</feature>
<feature type="region of interest" description="Disordered" evidence="2">
    <location>
        <begin position="600"/>
        <end position="696"/>
    </location>
</feature>
<comment type="similarity">
    <text evidence="1">Belongs to the CFAP97 family.</text>
</comment>
<accession>A0AAD5TFV7</accession>
<feature type="compositionally biased region" description="Low complexity" evidence="2">
    <location>
        <begin position="327"/>
        <end position="351"/>
    </location>
</feature>
<evidence type="ECO:0000256" key="2">
    <source>
        <dbReference type="SAM" id="MobiDB-lite"/>
    </source>
</evidence>
<evidence type="ECO:0000256" key="1">
    <source>
        <dbReference type="ARBA" id="ARBA00008315"/>
    </source>
</evidence>
<feature type="compositionally biased region" description="Basic and acidic residues" evidence="2">
    <location>
        <begin position="301"/>
        <end position="311"/>
    </location>
</feature>
<dbReference type="EMBL" id="JADGJQ010000079">
    <property type="protein sequence ID" value="KAJ3172335.1"/>
    <property type="molecule type" value="Genomic_DNA"/>
</dbReference>
<dbReference type="Pfam" id="PF13879">
    <property type="entry name" value="Hmw_CFAP97"/>
    <property type="match status" value="1"/>
</dbReference>
<feature type="compositionally biased region" description="Basic residues" evidence="2">
    <location>
        <begin position="212"/>
        <end position="230"/>
    </location>
</feature>
<feature type="compositionally biased region" description="Low complexity" evidence="2">
    <location>
        <begin position="687"/>
        <end position="696"/>
    </location>
</feature>
<proteinExistence type="inferred from homology"/>
<dbReference type="InterPro" id="IPR038791">
    <property type="entry name" value="Cfap97/Hemingway"/>
</dbReference>
<dbReference type="InterPro" id="IPR029488">
    <property type="entry name" value="Hmw/CFAP97"/>
</dbReference>
<feature type="region of interest" description="Disordered" evidence="2">
    <location>
        <begin position="289"/>
        <end position="311"/>
    </location>
</feature>
<sequence length="696" mass="73024">MATAAEPTTSAAAAGGAAIENVMWSTAMDVHAAPPPAQTNVPSALAEQDESGGADPDSAGNAENKSAASKADNSGGGDSKAGSTAATKKPAQTATAPSTAAAQPAAIENIMWATTMDVHHDAPVAATARPAAVGEEDESEASGRQPKDKAAEPADHHDPASAAAEVRRLDKESVSDAADAKKAKEARDANNKTAGGGTAKPGAGAHAAGGKAQKHRATVTHPIVKSKRDTHHRDVKIVVRLPTDTSTTVPVVHRGGKDGNAADAADAATAAAITGSGADAITNIVQPAAESGGARTNKQPTKREAAAVEAARKLKARKAAAAAKRAAAAAEKARQQQESQAEQDAAAAAAAGTSDSEGGRQGRRSPSRGGAVIDEASYVHRHFHNLHPTTNKLVGVKWDAANRRIHARRLNNIKSTIDTSAPKTYSHLEYKKKTLQLAMERQAQIDRDNDILLEKMASIMKMEQKQQEQITTPMRFAHSLHASKRARDCAQIDKDNLAILHRLETRESFYPHADHLAFRHQSLHYLTNIATYPKRFLHEEAVYEVLERTHTATHDPGLGYARHAEMVRDWTTPSASNYVPRIALAAGSSAERVAAAAAAVGGGGGSGTAPHRHHDQEMQKEKPEGTTDASSNPRTLAGETDKKSLEKAASKDQLQKGAKDGEKTPPLLPSIPTPTKTEREPPPPAEPVVLPAMVAV</sequence>
<organism evidence="3 4">
    <name type="scientific">Geranomyces variabilis</name>
    <dbReference type="NCBI Taxonomy" id="109894"/>
    <lineage>
        <taxon>Eukaryota</taxon>
        <taxon>Fungi</taxon>
        <taxon>Fungi incertae sedis</taxon>
        <taxon>Chytridiomycota</taxon>
        <taxon>Chytridiomycota incertae sedis</taxon>
        <taxon>Chytridiomycetes</taxon>
        <taxon>Spizellomycetales</taxon>
        <taxon>Powellomycetaceae</taxon>
        <taxon>Geranomyces</taxon>
    </lineage>
</organism>
<feature type="compositionally biased region" description="Basic and acidic residues" evidence="2">
    <location>
        <begin position="639"/>
        <end position="663"/>
    </location>
</feature>
<feature type="compositionally biased region" description="Low complexity" evidence="2">
    <location>
        <begin position="83"/>
        <end position="102"/>
    </location>
</feature>
<feature type="compositionally biased region" description="Basic and acidic residues" evidence="2">
    <location>
        <begin position="614"/>
        <end position="625"/>
    </location>
</feature>
<dbReference type="Proteomes" id="UP001212152">
    <property type="component" value="Unassembled WGS sequence"/>
</dbReference>
<feature type="region of interest" description="Disordered" evidence="2">
    <location>
        <begin position="327"/>
        <end position="369"/>
    </location>
</feature>
<reference evidence="3" key="1">
    <citation type="submission" date="2020-05" db="EMBL/GenBank/DDBJ databases">
        <title>Phylogenomic resolution of chytrid fungi.</title>
        <authorList>
            <person name="Stajich J.E."/>
            <person name="Amses K."/>
            <person name="Simmons R."/>
            <person name="Seto K."/>
            <person name="Myers J."/>
            <person name="Bonds A."/>
            <person name="Quandt C.A."/>
            <person name="Barry K."/>
            <person name="Liu P."/>
            <person name="Grigoriev I."/>
            <person name="Longcore J.E."/>
            <person name="James T.Y."/>
        </authorList>
    </citation>
    <scope>NUCLEOTIDE SEQUENCE</scope>
    <source>
        <strain evidence="3">JEL0379</strain>
    </source>
</reference>
<feature type="compositionally biased region" description="Low complexity" evidence="2">
    <location>
        <begin position="200"/>
        <end position="211"/>
    </location>
</feature>
<evidence type="ECO:0000313" key="3">
    <source>
        <dbReference type="EMBL" id="KAJ3172335.1"/>
    </source>
</evidence>